<dbReference type="InterPro" id="IPR019537">
    <property type="entry name" value="TMEM65"/>
</dbReference>
<dbReference type="RefSeq" id="XP_011306320.1">
    <property type="nucleotide sequence ID" value="XM_011308018.1"/>
</dbReference>
<evidence type="ECO:0000313" key="7">
    <source>
        <dbReference type="RefSeq" id="XP_011306320.1"/>
    </source>
</evidence>
<keyword evidence="3 5" id="KW-1133">Transmembrane helix</keyword>
<protein>
    <submittedName>
        <fullName evidence="7">Uncharacterized protein isoform X1</fullName>
    </submittedName>
</protein>
<dbReference type="PANTHER" id="PTHR21706">
    <property type="entry name" value="TRANSMEMBRANE PROTEIN 65"/>
    <property type="match status" value="1"/>
</dbReference>
<dbReference type="KEGG" id="fas:105268451"/>
<evidence type="ECO:0000256" key="1">
    <source>
        <dbReference type="ARBA" id="ARBA00004141"/>
    </source>
</evidence>
<feature type="transmembrane region" description="Helical" evidence="5">
    <location>
        <begin position="243"/>
        <end position="263"/>
    </location>
</feature>
<reference evidence="7" key="1">
    <citation type="submission" date="2025-08" db="UniProtKB">
        <authorList>
            <consortium name="RefSeq"/>
        </authorList>
    </citation>
    <scope>IDENTIFICATION</scope>
    <source>
        <strain evidence="7">USDA-PBARC FA_bdor</strain>
        <tissue evidence="7">Whole organism</tissue>
    </source>
</reference>
<organism evidence="6 7">
    <name type="scientific">Fopius arisanus</name>
    <dbReference type="NCBI Taxonomy" id="64838"/>
    <lineage>
        <taxon>Eukaryota</taxon>
        <taxon>Metazoa</taxon>
        <taxon>Ecdysozoa</taxon>
        <taxon>Arthropoda</taxon>
        <taxon>Hexapoda</taxon>
        <taxon>Insecta</taxon>
        <taxon>Pterygota</taxon>
        <taxon>Neoptera</taxon>
        <taxon>Endopterygota</taxon>
        <taxon>Hymenoptera</taxon>
        <taxon>Apocrita</taxon>
        <taxon>Ichneumonoidea</taxon>
        <taxon>Braconidae</taxon>
        <taxon>Opiinae</taxon>
        <taxon>Fopius</taxon>
    </lineage>
</organism>
<gene>
    <name evidence="7" type="primary">LOC105268451</name>
</gene>
<dbReference type="GO" id="GO:0016020">
    <property type="term" value="C:membrane"/>
    <property type="evidence" value="ECO:0007669"/>
    <property type="project" value="UniProtKB-SubCell"/>
</dbReference>
<dbReference type="OrthoDB" id="430821at2759"/>
<evidence type="ECO:0000256" key="2">
    <source>
        <dbReference type="ARBA" id="ARBA00022692"/>
    </source>
</evidence>
<dbReference type="GeneID" id="105268451"/>
<proteinExistence type="predicted"/>
<dbReference type="Pfam" id="PF10507">
    <property type="entry name" value="TMEM65"/>
    <property type="match status" value="1"/>
</dbReference>
<evidence type="ECO:0000256" key="3">
    <source>
        <dbReference type="ARBA" id="ARBA00022989"/>
    </source>
</evidence>
<feature type="transmembrane region" description="Helical" evidence="5">
    <location>
        <begin position="154"/>
        <end position="175"/>
    </location>
</feature>
<evidence type="ECO:0000256" key="5">
    <source>
        <dbReference type="SAM" id="Phobius"/>
    </source>
</evidence>
<evidence type="ECO:0000256" key="4">
    <source>
        <dbReference type="ARBA" id="ARBA00023136"/>
    </source>
</evidence>
<evidence type="ECO:0000313" key="6">
    <source>
        <dbReference type="Proteomes" id="UP000694866"/>
    </source>
</evidence>
<dbReference type="PANTHER" id="PTHR21706:SF15">
    <property type="entry name" value="TRANSMEMBRANE PROTEIN 65"/>
    <property type="match status" value="1"/>
</dbReference>
<dbReference type="AlphaFoldDB" id="A0A9R1TBF5"/>
<comment type="subcellular location">
    <subcellularLocation>
        <location evidence="1">Membrane</location>
        <topology evidence="1">Multi-pass membrane protein</topology>
    </subcellularLocation>
</comment>
<sequence length="278" mass="30038">MSKMTVLCRSRAHFGALVLGGGFKFSRSWLGVREICGGKRRMGAAMGATASPGTLPGALSKQQAKELAVKLTNDERTVLIHALQECQSEKTRAEYEGQLAAFRWRSKFGRPSSVPSLGEVDPTGSYCAVPDDWLLKKYVQTVPQPQRKDLMRVAAANAIPFIGFGFLDNFIMIIAGEQIETSVGAVITISTMAAAALGNTISDILGIGSAYYVELLAQKIGFQPPRLTPIQLDLPKSRLAANLGRVIGVTIGCMLGMTPLLWLHQELKTDDSPEQEGE</sequence>
<dbReference type="Proteomes" id="UP000694866">
    <property type="component" value="Unplaced"/>
</dbReference>
<name>A0A9R1TBF5_9HYME</name>
<dbReference type="GO" id="GO:0005739">
    <property type="term" value="C:mitochondrion"/>
    <property type="evidence" value="ECO:0007669"/>
    <property type="project" value="TreeGrafter"/>
</dbReference>
<keyword evidence="4 5" id="KW-0472">Membrane</keyword>
<keyword evidence="6" id="KW-1185">Reference proteome</keyword>
<keyword evidence="2 5" id="KW-0812">Transmembrane</keyword>
<feature type="transmembrane region" description="Helical" evidence="5">
    <location>
        <begin position="187"/>
        <end position="213"/>
    </location>
</feature>
<accession>A0A9R1TBF5</accession>